<feature type="chain" id="PRO_5034042814" description="Ig-like domain-containing protein" evidence="10">
    <location>
        <begin position="21"/>
        <end position="256"/>
    </location>
</feature>
<dbReference type="InterPro" id="IPR050208">
    <property type="entry name" value="MHC_class-I_related"/>
</dbReference>
<keyword evidence="7" id="KW-1015">Disulfide bond</keyword>
<evidence type="ECO:0000256" key="1">
    <source>
        <dbReference type="ARBA" id="ARBA00004479"/>
    </source>
</evidence>
<protein>
    <recommendedName>
        <fullName evidence="11">Ig-like domain-containing protein</fullName>
    </recommendedName>
</protein>
<keyword evidence="3 9" id="KW-0812">Transmembrane</keyword>
<dbReference type="InterPro" id="IPR003006">
    <property type="entry name" value="Ig/MHC_CS"/>
</dbReference>
<dbReference type="Gene3D" id="2.60.40.10">
    <property type="entry name" value="Immunoglobulins"/>
    <property type="match status" value="1"/>
</dbReference>
<comment type="similarity">
    <text evidence="2">Belongs to the MHC class I family.</text>
</comment>
<dbReference type="InterPro" id="IPR011161">
    <property type="entry name" value="MHC_I-like_Ag-recog"/>
</dbReference>
<dbReference type="SUPFAM" id="SSF54452">
    <property type="entry name" value="MHC antigen-recognition domain"/>
    <property type="match status" value="1"/>
</dbReference>
<organism evidence="12 13">
    <name type="scientific">Canis lupus familiaris</name>
    <name type="common">Dog</name>
    <name type="synonym">Canis familiaris</name>
    <dbReference type="NCBI Taxonomy" id="9615"/>
    <lineage>
        <taxon>Eukaryota</taxon>
        <taxon>Metazoa</taxon>
        <taxon>Chordata</taxon>
        <taxon>Craniata</taxon>
        <taxon>Vertebrata</taxon>
        <taxon>Euteleostomi</taxon>
        <taxon>Mammalia</taxon>
        <taxon>Eutheria</taxon>
        <taxon>Laurasiatheria</taxon>
        <taxon>Carnivora</taxon>
        <taxon>Caniformia</taxon>
        <taxon>Canidae</taxon>
        <taxon>Canis</taxon>
    </lineage>
</organism>
<dbReference type="PROSITE" id="PS00290">
    <property type="entry name" value="IG_MHC"/>
    <property type="match status" value="1"/>
</dbReference>
<dbReference type="PANTHER" id="PTHR16675:SF172">
    <property type="entry name" value="HEREDITARY HEMOCHROMATOSIS PROTEIN"/>
    <property type="match status" value="1"/>
</dbReference>
<evidence type="ECO:0000256" key="7">
    <source>
        <dbReference type="ARBA" id="ARBA00023157"/>
    </source>
</evidence>
<comment type="subcellular location">
    <subcellularLocation>
        <location evidence="1">Membrane</location>
        <topology evidence="1">Single-pass type I membrane protein</topology>
    </subcellularLocation>
</comment>
<keyword evidence="4 10" id="KW-0732">Signal</keyword>
<dbReference type="PROSITE" id="PS50835">
    <property type="entry name" value="IG_LIKE"/>
    <property type="match status" value="1"/>
</dbReference>
<sequence length="256" mass="28792">MSPGARRARLLLLLLPTVAAQRRPPRSHSLRYLFMGASVPDLGLPLFEARGYVDDQLFVSYSHESRRAEPRAQWVRTGAASQLWLQLSQSLKGWDHMFIVDFWTIMDNHNHSKVPPLVKMTHHVTSAVTTLRCQALSFYPQNITMKWLKDRQPLDAEDVEPKDVLPNGDGTYQRWVALAVAPGEEQRYTCQVEHPGLDQPLTASWEAPMSGTLVVGISSGIAVCIIVLFTGILFRILRKRQASRGAMGDYVLAECK</sequence>
<evidence type="ECO:0000256" key="2">
    <source>
        <dbReference type="ARBA" id="ARBA00006909"/>
    </source>
</evidence>
<evidence type="ECO:0000256" key="4">
    <source>
        <dbReference type="ARBA" id="ARBA00022729"/>
    </source>
</evidence>
<reference evidence="12" key="2">
    <citation type="submission" date="2025-08" db="UniProtKB">
        <authorList>
            <consortium name="Ensembl"/>
        </authorList>
    </citation>
    <scope>IDENTIFICATION</scope>
</reference>
<evidence type="ECO:0000256" key="3">
    <source>
        <dbReference type="ARBA" id="ARBA00022692"/>
    </source>
</evidence>
<dbReference type="InterPro" id="IPR037055">
    <property type="entry name" value="MHC_I-like_Ag-recog_sf"/>
</dbReference>
<keyword evidence="8" id="KW-0325">Glycoprotein</keyword>
<evidence type="ECO:0000256" key="5">
    <source>
        <dbReference type="ARBA" id="ARBA00022989"/>
    </source>
</evidence>
<dbReference type="SMART" id="SM00407">
    <property type="entry name" value="IGc1"/>
    <property type="match status" value="1"/>
</dbReference>
<name>A0A8C0TW32_CANLF</name>
<evidence type="ECO:0000256" key="6">
    <source>
        <dbReference type="ARBA" id="ARBA00023136"/>
    </source>
</evidence>
<feature type="transmembrane region" description="Helical" evidence="9">
    <location>
        <begin position="213"/>
        <end position="237"/>
    </location>
</feature>
<evidence type="ECO:0000256" key="10">
    <source>
        <dbReference type="SAM" id="SignalP"/>
    </source>
</evidence>
<evidence type="ECO:0000259" key="11">
    <source>
        <dbReference type="PROSITE" id="PS50835"/>
    </source>
</evidence>
<dbReference type="GO" id="GO:0016020">
    <property type="term" value="C:membrane"/>
    <property type="evidence" value="ECO:0007669"/>
    <property type="project" value="UniProtKB-SubCell"/>
</dbReference>
<evidence type="ECO:0000256" key="8">
    <source>
        <dbReference type="ARBA" id="ARBA00023180"/>
    </source>
</evidence>
<accession>A0A8C0TW32</accession>
<keyword evidence="5 9" id="KW-1133">Transmembrane helix</keyword>
<dbReference type="SUPFAM" id="SSF48726">
    <property type="entry name" value="Immunoglobulin"/>
    <property type="match status" value="1"/>
</dbReference>
<dbReference type="Pfam" id="PF00129">
    <property type="entry name" value="MHC_I"/>
    <property type="match status" value="1"/>
</dbReference>
<dbReference type="Proteomes" id="UP000694542">
    <property type="component" value="Chromosome 35"/>
</dbReference>
<dbReference type="InterPro" id="IPR003597">
    <property type="entry name" value="Ig_C1-set"/>
</dbReference>
<dbReference type="Ensembl" id="ENSCAFT00040046469.1">
    <property type="protein sequence ID" value="ENSCAFP00040040553.1"/>
    <property type="gene ID" value="ENSCAFG00040024892.1"/>
</dbReference>
<proteinExistence type="inferred from homology"/>
<dbReference type="InterPro" id="IPR007110">
    <property type="entry name" value="Ig-like_dom"/>
</dbReference>
<evidence type="ECO:0000313" key="13">
    <source>
        <dbReference type="Proteomes" id="UP000694542"/>
    </source>
</evidence>
<dbReference type="Pfam" id="PF07654">
    <property type="entry name" value="C1-set"/>
    <property type="match status" value="1"/>
</dbReference>
<dbReference type="InterPro" id="IPR013783">
    <property type="entry name" value="Ig-like_fold"/>
</dbReference>
<evidence type="ECO:0000313" key="12">
    <source>
        <dbReference type="Ensembl" id="ENSCAFP00040040553.1"/>
    </source>
</evidence>
<keyword evidence="6 9" id="KW-0472">Membrane</keyword>
<reference evidence="12" key="1">
    <citation type="submission" date="2018-10" db="EMBL/GenBank/DDBJ databases">
        <title>De novo assembly of a Great Dane genome.</title>
        <authorList>
            <person name="Kidd J.M."/>
            <person name="Pendleton A.L."/>
            <person name="Shen F."/>
            <person name="Emery S."/>
        </authorList>
    </citation>
    <scope>NUCLEOTIDE SEQUENCE [LARGE SCALE GENOMIC DNA]</scope>
    <source>
        <strain evidence="12">Great Dane</strain>
    </source>
</reference>
<feature type="signal peptide" evidence="10">
    <location>
        <begin position="1"/>
        <end position="20"/>
    </location>
</feature>
<dbReference type="AlphaFoldDB" id="A0A8C0TW32"/>
<evidence type="ECO:0000256" key="9">
    <source>
        <dbReference type="SAM" id="Phobius"/>
    </source>
</evidence>
<dbReference type="PANTHER" id="PTHR16675">
    <property type="entry name" value="MHC CLASS I-RELATED"/>
    <property type="match status" value="1"/>
</dbReference>
<dbReference type="InterPro" id="IPR036179">
    <property type="entry name" value="Ig-like_dom_sf"/>
</dbReference>
<dbReference type="FunFam" id="2.60.40.10:FF:000204">
    <property type="entry name" value="Major histocompatibility complex, class I-related protein"/>
    <property type="match status" value="1"/>
</dbReference>
<dbReference type="InterPro" id="IPR011162">
    <property type="entry name" value="MHC_I/II-like_Ag-recog"/>
</dbReference>
<feature type="domain" description="Ig-like" evidence="11">
    <location>
        <begin position="115"/>
        <end position="204"/>
    </location>
</feature>
<dbReference type="Gene3D" id="3.30.500.10">
    <property type="entry name" value="MHC class I-like antigen recognition-like"/>
    <property type="match status" value="1"/>
</dbReference>